<proteinExistence type="predicted"/>
<reference evidence="1" key="1">
    <citation type="submission" date="2020-05" db="EMBL/GenBank/DDBJ databases">
        <authorList>
            <person name="Chiriac C."/>
            <person name="Salcher M."/>
            <person name="Ghai R."/>
            <person name="Kavagutti S V."/>
        </authorList>
    </citation>
    <scope>NUCLEOTIDE SEQUENCE</scope>
</reference>
<name>A0A6J6N8H1_9ZZZZ</name>
<protein>
    <submittedName>
        <fullName evidence="1">Unannotated protein</fullName>
    </submittedName>
</protein>
<dbReference type="EMBL" id="CAEZXM010000039">
    <property type="protein sequence ID" value="CAB4682921.1"/>
    <property type="molecule type" value="Genomic_DNA"/>
</dbReference>
<accession>A0A6J6N8H1</accession>
<dbReference type="AlphaFoldDB" id="A0A6J6N8H1"/>
<gene>
    <name evidence="1" type="ORF">UFOPK2366_00326</name>
</gene>
<organism evidence="1">
    <name type="scientific">freshwater metagenome</name>
    <dbReference type="NCBI Taxonomy" id="449393"/>
    <lineage>
        <taxon>unclassified sequences</taxon>
        <taxon>metagenomes</taxon>
        <taxon>ecological metagenomes</taxon>
    </lineage>
</organism>
<sequence length="218" mass="22456">MPTARRRALIASIVGLVLAAGIVVVLAFSNENRQSSTAVSSPASEIATPISEPSGTVAAPNGLQRALNAPGTFDCNQPGLWKPYTSSALVIAVGEPPRASTCTSDVAILPQGYCSTTACSQVPSNWEIRLQSGVPLATLALLVAPVDAANARMYCYRNLVVTSVVLAPINSIIEQICPAAQPDDSPTTDSIDIVFVPPSASLDVPPLPPAASIDIPKG</sequence>
<evidence type="ECO:0000313" key="1">
    <source>
        <dbReference type="EMBL" id="CAB4682921.1"/>
    </source>
</evidence>